<dbReference type="EMBL" id="JBHLVN010000028">
    <property type="protein sequence ID" value="MFC0297046.1"/>
    <property type="molecule type" value="Genomic_DNA"/>
</dbReference>
<proteinExistence type="predicted"/>
<comment type="caution">
    <text evidence="1">The sequence shown here is derived from an EMBL/GenBank/DDBJ whole genome shotgun (WGS) entry which is preliminary data.</text>
</comment>
<dbReference type="RefSeq" id="WP_066230818.1">
    <property type="nucleotide sequence ID" value="NZ_JBHLVN010000028.1"/>
</dbReference>
<accession>A0ABV6GRC3</accession>
<gene>
    <name evidence="1" type="ORF">ACFFHQ_06120</name>
</gene>
<evidence type="ECO:0000313" key="1">
    <source>
        <dbReference type="EMBL" id="MFC0297046.1"/>
    </source>
</evidence>
<sequence length="63" mass="7444">MPENQEPPIWFLHRPWFVQEQYVFRCNYFLYPSLLPRRLTVNGLVASPLSLHSLKAMPAKTIT</sequence>
<protein>
    <submittedName>
        <fullName evidence="1">Uncharacterized protein</fullName>
    </submittedName>
</protein>
<evidence type="ECO:0000313" key="2">
    <source>
        <dbReference type="Proteomes" id="UP001589785"/>
    </source>
</evidence>
<keyword evidence="2" id="KW-1185">Reference proteome</keyword>
<organism evidence="1 2">
    <name type="scientific">Geobacillus jurassicus</name>
    <dbReference type="NCBI Taxonomy" id="235932"/>
    <lineage>
        <taxon>Bacteria</taxon>
        <taxon>Bacillati</taxon>
        <taxon>Bacillota</taxon>
        <taxon>Bacilli</taxon>
        <taxon>Bacillales</taxon>
        <taxon>Anoxybacillaceae</taxon>
        <taxon>Geobacillus</taxon>
    </lineage>
</organism>
<name>A0ABV6GRC3_9BACL</name>
<reference evidence="1 2" key="1">
    <citation type="submission" date="2024-09" db="EMBL/GenBank/DDBJ databases">
        <authorList>
            <person name="Sun Q."/>
            <person name="Mori K."/>
        </authorList>
    </citation>
    <scope>NUCLEOTIDE SEQUENCE [LARGE SCALE GENOMIC DNA]</scope>
    <source>
        <strain evidence="1 2">CCM 7224</strain>
    </source>
</reference>
<dbReference type="Proteomes" id="UP001589785">
    <property type="component" value="Unassembled WGS sequence"/>
</dbReference>